<dbReference type="Proteomes" id="UP000054549">
    <property type="component" value="Unassembled WGS sequence"/>
</dbReference>
<accession>A0A0C2WGC8</accession>
<sequence length="370" mass="41315">MVTTSTALNSGQLTDTDDDNLVMVPSRKLERTAAVIFNTQSTKSQTRTKKKPSKTHREALPLQRPGRKATAPSSINISTSEDDSDVAISAEGAAVTLALPNWITIGWRKQYLPMLYYTLATSTQPFSDFAKGADNFLPTVQQVINSVYPMAKYKVTPGDAIYTTSLKRLNEFKSKLGREARSTVQKYIEHKFDERDFEGIQEWVTYALCPNGPAWHTKPTPVECTVKRNAPGYIQEHGFCESKFIINTMSVFCKLIAGTSAGLGEDTTKYPVGLLGLTLTALERALRSYTEYNPKSKKWGTLNDFSNENWSGTLSGWMVNIERLSARRWDSILALCDVTKTKKKELSAKYEGDFSLLEANRSQIYIPSSP</sequence>
<gene>
    <name evidence="2" type="ORF">M378DRAFT_173429</name>
</gene>
<keyword evidence="3" id="KW-1185">Reference proteome</keyword>
<reference evidence="2 3" key="1">
    <citation type="submission" date="2014-04" db="EMBL/GenBank/DDBJ databases">
        <title>Evolutionary Origins and Diversification of the Mycorrhizal Mutualists.</title>
        <authorList>
            <consortium name="DOE Joint Genome Institute"/>
            <consortium name="Mycorrhizal Genomics Consortium"/>
            <person name="Kohler A."/>
            <person name="Kuo A."/>
            <person name="Nagy L.G."/>
            <person name="Floudas D."/>
            <person name="Copeland A."/>
            <person name="Barry K.W."/>
            <person name="Cichocki N."/>
            <person name="Veneault-Fourrey C."/>
            <person name="LaButti K."/>
            <person name="Lindquist E.A."/>
            <person name="Lipzen A."/>
            <person name="Lundell T."/>
            <person name="Morin E."/>
            <person name="Murat C."/>
            <person name="Riley R."/>
            <person name="Ohm R."/>
            <person name="Sun H."/>
            <person name="Tunlid A."/>
            <person name="Henrissat B."/>
            <person name="Grigoriev I.V."/>
            <person name="Hibbett D.S."/>
            <person name="Martin F."/>
        </authorList>
    </citation>
    <scope>NUCLEOTIDE SEQUENCE [LARGE SCALE GENOMIC DNA]</scope>
    <source>
        <strain evidence="2 3">Koide BX008</strain>
    </source>
</reference>
<protein>
    <submittedName>
        <fullName evidence="2">Uncharacterized protein</fullName>
    </submittedName>
</protein>
<dbReference type="AlphaFoldDB" id="A0A0C2WGC8"/>
<dbReference type="InParanoid" id="A0A0C2WGC8"/>
<proteinExistence type="predicted"/>
<evidence type="ECO:0000256" key="1">
    <source>
        <dbReference type="SAM" id="MobiDB-lite"/>
    </source>
</evidence>
<dbReference type="EMBL" id="KN818485">
    <property type="protein sequence ID" value="KIL55676.1"/>
    <property type="molecule type" value="Genomic_DNA"/>
</dbReference>
<evidence type="ECO:0000313" key="2">
    <source>
        <dbReference type="EMBL" id="KIL55676.1"/>
    </source>
</evidence>
<dbReference type="HOGENOM" id="CLU_747976_0_0_1"/>
<feature type="region of interest" description="Disordered" evidence="1">
    <location>
        <begin position="38"/>
        <end position="82"/>
    </location>
</feature>
<name>A0A0C2WGC8_AMAMK</name>
<organism evidence="2 3">
    <name type="scientific">Amanita muscaria (strain Koide BX008)</name>
    <dbReference type="NCBI Taxonomy" id="946122"/>
    <lineage>
        <taxon>Eukaryota</taxon>
        <taxon>Fungi</taxon>
        <taxon>Dikarya</taxon>
        <taxon>Basidiomycota</taxon>
        <taxon>Agaricomycotina</taxon>
        <taxon>Agaricomycetes</taxon>
        <taxon>Agaricomycetidae</taxon>
        <taxon>Agaricales</taxon>
        <taxon>Pluteineae</taxon>
        <taxon>Amanitaceae</taxon>
        <taxon>Amanita</taxon>
    </lineage>
</organism>
<dbReference type="OrthoDB" id="3070163at2759"/>
<evidence type="ECO:0000313" key="3">
    <source>
        <dbReference type="Proteomes" id="UP000054549"/>
    </source>
</evidence>